<dbReference type="EMBL" id="JABRWQ010000001">
    <property type="protein sequence ID" value="NRD21824.1"/>
    <property type="molecule type" value="Genomic_DNA"/>
</dbReference>
<dbReference type="SUPFAM" id="SSF52266">
    <property type="entry name" value="SGNH hydrolase"/>
    <property type="match status" value="1"/>
</dbReference>
<dbReference type="InterPro" id="IPR013830">
    <property type="entry name" value="SGNH_hydro"/>
</dbReference>
<proteinExistence type="inferred from homology"/>
<dbReference type="PANTHER" id="PTHR43695">
    <property type="entry name" value="PUTATIVE (AFU_ORTHOLOGUE AFUA_2G17250)-RELATED"/>
    <property type="match status" value="1"/>
</dbReference>
<name>A0ABX2DZT5_9FLAO</name>
<evidence type="ECO:0000256" key="1">
    <source>
        <dbReference type="ARBA" id="ARBA00008668"/>
    </source>
</evidence>
<dbReference type="Pfam" id="PF13472">
    <property type="entry name" value="Lipase_GDSL_2"/>
    <property type="match status" value="1"/>
</dbReference>
<protein>
    <submittedName>
        <fullName evidence="4">Rhamnogalacturonan acetylesterase</fullName>
    </submittedName>
</protein>
<reference evidence="4 5" key="1">
    <citation type="journal article" date="2015" name="Int. J. Syst. Evol. Microbiol.">
        <title>Winogradskyella litoriviva sp. nov., isolated from coastal seawater.</title>
        <authorList>
            <person name="Nedashkovskaya O.I."/>
            <person name="Kukhlevskiy A.D."/>
            <person name="Zhukova N.V."/>
            <person name="Kim S.J."/>
            <person name="Rhee S.K."/>
            <person name="Mikhailov V.V."/>
        </authorList>
    </citation>
    <scope>NUCLEOTIDE SEQUENCE [LARGE SCALE GENOMIC DNA]</scope>
    <source>
        <strain evidence="4 5">KMM6491</strain>
    </source>
</reference>
<accession>A0ABX2DZT5</accession>
<evidence type="ECO:0000259" key="3">
    <source>
        <dbReference type="Pfam" id="PF13472"/>
    </source>
</evidence>
<dbReference type="CDD" id="cd01821">
    <property type="entry name" value="Rhamnogalacturan_acetylesterase_like"/>
    <property type="match status" value="1"/>
</dbReference>
<keyword evidence="5" id="KW-1185">Reference proteome</keyword>
<sequence length="261" mass="30157">MKHYKSFFLCIMLIVFSCKENTKSSSVEKEQTKVSIYTIGDSTMADKPNPDENPERGWCQLLPKFLNENVVVKNHAVNGRSTRSFIAEKRWDSVYNQLQKGDYVFIQFGHNDQKIKDPKRYTNPHTAYKNNLIKFIKNTREKNAIPVLFTSIVRRKFNEEGVLVDSHGAYPLEMRLVAQEYNVPLIDLQYLTEQLEENYGVEGSKKLHLHYQPNEIPYYPEGKEDNTHLSVLGATEVSKLALNALKDNVEGFGNFKMIKTN</sequence>
<evidence type="ECO:0000313" key="5">
    <source>
        <dbReference type="Proteomes" id="UP000805085"/>
    </source>
</evidence>
<evidence type="ECO:0000313" key="4">
    <source>
        <dbReference type="EMBL" id="NRD21824.1"/>
    </source>
</evidence>
<dbReference type="PANTHER" id="PTHR43695:SF1">
    <property type="entry name" value="RHAMNOGALACTURONAN ACETYLESTERASE"/>
    <property type="match status" value="1"/>
</dbReference>
<gene>
    <name evidence="4" type="ORF">HNV10_01130</name>
</gene>
<dbReference type="RefSeq" id="WP_173299493.1">
    <property type="nucleotide sequence ID" value="NZ_JABRWQ010000001.1"/>
</dbReference>
<dbReference type="Gene3D" id="3.40.50.1110">
    <property type="entry name" value="SGNH hydrolase"/>
    <property type="match status" value="1"/>
</dbReference>
<feature type="domain" description="SGNH hydrolase-type esterase" evidence="3">
    <location>
        <begin position="39"/>
        <end position="213"/>
    </location>
</feature>
<dbReference type="InterPro" id="IPR036514">
    <property type="entry name" value="SGNH_hydro_sf"/>
</dbReference>
<dbReference type="PROSITE" id="PS51257">
    <property type="entry name" value="PROKAR_LIPOPROTEIN"/>
    <property type="match status" value="1"/>
</dbReference>
<comment type="similarity">
    <text evidence="1">Belongs to the 'GDSL' lipolytic enzyme family.</text>
</comment>
<dbReference type="InterPro" id="IPR037459">
    <property type="entry name" value="RhgT-like"/>
</dbReference>
<organism evidence="4 5">
    <name type="scientific">Winogradskyella litoriviva</name>
    <dbReference type="NCBI Taxonomy" id="1220182"/>
    <lineage>
        <taxon>Bacteria</taxon>
        <taxon>Pseudomonadati</taxon>
        <taxon>Bacteroidota</taxon>
        <taxon>Flavobacteriia</taxon>
        <taxon>Flavobacteriales</taxon>
        <taxon>Flavobacteriaceae</taxon>
        <taxon>Winogradskyella</taxon>
    </lineage>
</organism>
<comment type="caution">
    <text evidence="4">The sequence shown here is derived from an EMBL/GenBank/DDBJ whole genome shotgun (WGS) entry which is preliminary data.</text>
</comment>
<keyword evidence="2" id="KW-0378">Hydrolase</keyword>
<dbReference type="Proteomes" id="UP000805085">
    <property type="component" value="Unassembled WGS sequence"/>
</dbReference>
<evidence type="ECO:0000256" key="2">
    <source>
        <dbReference type="ARBA" id="ARBA00022801"/>
    </source>
</evidence>